<dbReference type="InterPro" id="IPR047907">
    <property type="entry name" value="CD1375-like"/>
</dbReference>
<gene>
    <name evidence="1" type="primary">yvrJ</name>
    <name evidence="1" type="ORF">BSPP4475_16190</name>
</gene>
<evidence type="ECO:0000313" key="2">
    <source>
        <dbReference type="Proteomes" id="UP001189619"/>
    </source>
</evidence>
<name>A0AA48RFK0_9BACL</name>
<dbReference type="EMBL" id="OY569118">
    <property type="protein sequence ID" value="CAJ1003864.1"/>
    <property type="molecule type" value="Genomic_DNA"/>
</dbReference>
<sequence length="46" mass="4929">MALVDLYVCLIINGRRTFDQVPTTLQPAVQAELEALGLGTDGQPLS</sequence>
<dbReference type="KEGG" id="bayd:BSPP4475_16190"/>
<protein>
    <submittedName>
        <fullName evidence="1">YvrJ protein family protein</fullName>
    </submittedName>
</protein>
<dbReference type="Proteomes" id="UP001189619">
    <property type="component" value="Chromosome"/>
</dbReference>
<dbReference type="NCBIfam" id="NF040910">
    <property type="entry name" value="CD1375_fam"/>
    <property type="match status" value="1"/>
</dbReference>
<dbReference type="AlphaFoldDB" id="A0AA48RFK0"/>
<reference evidence="1" key="1">
    <citation type="submission" date="2023-07" db="EMBL/GenBank/DDBJ databases">
        <authorList>
            <person name="Ivanov I."/>
            <person name="Teneva D."/>
            <person name="Stoikov I."/>
        </authorList>
    </citation>
    <scope>NUCLEOTIDE SEQUENCE</scope>
    <source>
        <strain evidence="1">4475</strain>
    </source>
</reference>
<organism evidence="1 2">
    <name type="scientific">Brevibacillus aydinogluensis</name>
    <dbReference type="NCBI Taxonomy" id="927786"/>
    <lineage>
        <taxon>Bacteria</taxon>
        <taxon>Bacillati</taxon>
        <taxon>Bacillota</taxon>
        <taxon>Bacilli</taxon>
        <taxon>Bacillales</taxon>
        <taxon>Paenibacillaceae</taxon>
        <taxon>Brevibacillus</taxon>
    </lineage>
</organism>
<accession>A0AA48RFK0</accession>
<keyword evidence="2" id="KW-1185">Reference proteome</keyword>
<proteinExistence type="predicted"/>
<evidence type="ECO:0000313" key="1">
    <source>
        <dbReference type="EMBL" id="CAJ1003864.1"/>
    </source>
</evidence>